<feature type="compositionally biased region" description="Low complexity" evidence="1">
    <location>
        <begin position="1"/>
        <end position="14"/>
    </location>
</feature>
<evidence type="ECO:0000313" key="3">
    <source>
        <dbReference type="Proteomes" id="UP000318720"/>
    </source>
</evidence>
<protein>
    <submittedName>
        <fullName evidence="2">Uncharacterized protein</fullName>
    </submittedName>
</protein>
<dbReference type="Proteomes" id="UP000318720">
    <property type="component" value="Unassembled WGS sequence"/>
</dbReference>
<evidence type="ECO:0000256" key="1">
    <source>
        <dbReference type="SAM" id="MobiDB-lite"/>
    </source>
</evidence>
<dbReference type="EMBL" id="SPAZ01000259">
    <property type="protein sequence ID" value="TQE24392.1"/>
    <property type="molecule type" value="Genomic_DNA"/>
</dbReference>
<dbReference type="AlphaFoldDB" id="A0AAE9AXV0"/>
<organism evidence="2 3">
    <name type="scientific">Streptomyces ipomoeae</name>
    <dbReference type="NCBI Taxonomy" id="103232"/>
    <lineage>
        <taxon>Bacteria</taxon>
        <taxon>Bacillati</taxon>
        <taxon>Actinomycetota</taxon>
        <taxon>Actinomycetes</taxon>
        <taxon>Kitasatosporales</taxon>
        <taxon>Streptomycetaceae</taxon>
        <taxon>Streptomyces</taxon>
    </lineage>
</organism>
<dbReference type="RefSeq" id="WP_009304239.1">
    <property type="nucleotide sequence ID" value="NZ_JARAVA010000419.1"/>
</dbReference>
<feature type="region of interest" description="Disordered" evidence="1">
    <location>
        <begin position="81"/>
        <end position="100"/>
    </location>
</feature>
<accession>A0AAE9AXV0</accession>
<feature type="region of interest" description="Disordered" evidence="1">
    <location>
        <begin position="1"/>
        <end position="33"/>
    </location>
</feature>
<gene>
    <name evidence="2" type="ORF">Sipo8835_33555</name>
</gene>
<name>A0AAE9AXV0_9ACTN</name>
<proteinExistence type="predicted"/>
<reference evidence="2 3" key="1">
    <citation type="submission" date="2019-03" db="EMBL/GenBank/DDBJ databases">
        <title>Comparative genomic analyses of the sweetpotato soil rot pathogen, Streptomyces ipomoeae.</title>
        <authorList>
            <person name="Ruschel Soares N."/>
            <person name="Badger J.H."/>
            <person name="Huguet-Tapia J.C."/>
            <person name="Clark C.A."/>
            <person name="Pettis G.S."/>
        </authorList>
    </citation>
    <scope>NUCLEOTIDE SEQUENCE [LARGE SCALE GENOMIC DNA]</scope>
    <source>
        <strain evidence="2 3">88-35</strain>
    </source>
</reference>
<feature type="compositionally biased region" description="Basic and acidic residues" evidence="1">
    <location>
        <begin position="15"/>
        <end position="25"/>
    </location>
</feature>
<evidence type="ECO:0000313" key="2">
    <source>
        <dbReference type="EMBL" id="TQE24392.1"/>
    </source>
</evidence>
<sequence length="113" mass="12137">MQTTETPATTAVVTREPEQPGRDTFGDADSQGDDFSLLIDGEHIGGTYWVARQDIADGERWGSCGPADVRMRFRTREDAEQIQANTHLSKRTARAADRAAGDAFASAAPAVVA</sequence>
<comment type="caution">
    <text evidence="2">The sequence shown here is derived from an EMBL/GenBank/DDBJ whole genome shotgun (WGS) entry which is preliminary data.</text>
</comment>